<keyword evidence="4" id="KW-0804">Transcription</keyword>
<protein>
    <recommendedName>
        <fullName evidence="6">Xylanolytic transcriptional activator regulatory domain-containing protein</fullName>
    </recommendedName>
</protein>
<dbReference type="EMBL" id="JAVRRF010000001">
    <property type="protein sequence ID" value="KAK5067986.1"/>
    <property type="molecule type" value="Genomic_DNA"/>
</dbReference>
<dbReference type="PANTHER" id="PTHR47338:SF5">
    <property type="entry name" value="ZN(II)2CYS6 TRANSCRIPTION FACTOR (EUROFUNG)"/>
    <property type="match status" value="1"/>
</dbReference>
<dbReference type="Proteomes" id="UP001345691">
    <property type="component" value="Unassembled WGS sequence"/>
</dbReference>
<keyword evidence="8" id="KW-1185">Reference proteome</keyword>
<name>A0ABR0JPT8_9EURO</name>
<evidence type="ECO:0000313" key="7">
    <source>
        <dbReference type="EMBL" id="KAK5067986.1"/>
    </source>
</evidence>
<evidence type="ECO:0000256" key="3">
    <source>
        <dbReference type="ARBA" id="ARBA00023015"/>
    </source>
</evidence>
<organism evidence="7 8">
    <name type="scientific">Exophiala sideris</name>
    <dbReference type="NCBI Taxonomy" id="1016849"/>
    <lineage>
        <taxon>Eukaryota</taxon>
        <taxon>Fungi</taxon>
        <taxon>Dikarya</taxon>
        <taxon>Ascomycota</taxon>
        <taxon>Pezizomycotina</taxon>
        <taxon>Eurotiomycetes</taxon>
        <taxon>Chaetothyriomycetidae</taxon>
        <taxon>Chaetothyriales</taxon>
        <taxon>Herpotrichiellaceae</taxon>
        <taxon>Exophiala</taxon>
    </lineage>
</organism>
<accession>A0ABR0JPT8</accession>
<sequence>MQQLPSTVQELLQEVYFTCQFHSTLLFHQPTFAQDFKDGHVDQHVLLAMYAGATIFLPAKSSLLGRYAENLRSVGDLRAAGRRWALQAARKVLQDIDQPTFESVQTCEMLSLYWFSVGDYKRNAMFLSIAYSAACMLELDSADGPVCLKGGKSSASAAPEWLRAEMARRCFWAVWFTRCIITDHCLTGLGFSDKLLNLPLPMDEISFAGSHQVPSETLSALLVRSSKPSNTERQMRNSILAELMILALYWVKIRQLVEARAQMAARNILADVYDLEGQLVLWRSGLSDQFSYSKRNLYDQPIPKQQSLFILVHALYHQCRIVLHSSLVPQYSGLQLPETIPAEVINASARIALRSAQEISNLGADLSALDWDPTRTPGFVGYCMYVSASIHIGVLGSTDSLLKACARTSLASNFEWLNSMSMYWSNSEKLVSQTELPRTYIVQLTRWFLQKWERIQVLYDNQMSRLRASNGEVNDAISTSTSPLKDLDQLASEVRDPGRFPEPLADSVLAYSLRRFRPIDKVQGTISEVNHATLLQMLGGAGENSTMSNAAPPSNQNVVQTMSVAEVEGNHVETSAAPLAPGPRNWMARPQIAAPHLTYWDWWDMNVDMSQHLGTGPGELLNYHGEPFAPDIAWPDIMSDAP</sequence>
<keyword evidence="5" id="KW-0539">Nucleus</keyword>
<keyword evidence="3" id="KW-0805">Transcription regulation</keyword>
<evidence type="ECO:0000313" key="8">
    <source>
        <dbReference type="Proteomes" id="UP001345691"/>
    </source>
</evidence>
<dbReference type="InterPro" id="IPR007219">
    <property type="entry name" value="XnlR_reg_dom"/>
</dbReference>
<dbReference type="CDD" id="cd12148">
    <property type="entry name" value="fungal_TF_MHR"/>
    <property type="match status" value="1"/>
</dbReference>
<evidence type="ECO:0000256" key="1">
    <source>
        <dbReference type="ARBA" id="ARBA00004123"/>
    </source>
</evidence>
<gene>
    <name evidence="7" type="ORF">LTR69_000103</name>
</gene>
<comment type="caution">
    <text evidence="7">The sequence shown here is derived from an EMBL/GenBank/DDBJ whole genome shotgun (WGS) entry which is preliminary data.</text>
</comment>
<evidence type="ECO:0000256" key="5">
    <source>
        <dbReference type="ARBA" id="ARBA00023242"/>
    </source>
</evidence>
<evidence type="ECO:0000256" key="2">
    <source>
        <dbReference type="ARBA" id="ARBA00022723"/>
    </source>
</evidence>
<dbReference type="Pfam" id="PF04082">
    <property type="entry name" value="Fungal_trans"/>
    <property type="match status" value="1"/>
</dbReference>
<proteinExistence type="predicted"/>
<reference evidence="7 8" key="1">
    <citation type="submission" date="2023-08" db="EMBL/GenBank/DDBJ databases">
        <title>Black Yeasts Isolated from many extreme environments.</title>
        <authorList>
            <person name="Coleine C."/>
            <person name="Stajich J.E."/>
            <person name="Selbmann L."/>
        </authorList>
    </citation>
    <scope>NUCLEOTIDE SEQUENCE [LARGE SCALE GENOMIC DNA]</scope>
    <source>
        <strain evidence="7 8">CCFEE 6328</strain>
    </source>
</reference>
<keyword evidence="2" id="KW-0479">Metal-binding</keyword>
<feature type="domain" description="Xylanolytic transcriptional activator regulatory" evidence="6">
    <location>
        <begin position="15"/>
        <end position="279"/>
    </location>
</feature>
<evidence type="ECO:0000259" key="6">
    <source>
        <dbReference type="Pfam" id="PF04082"/>
    </source>
</evidence>
<comment type="subcellular location">
    <subcellularLocation>
        <location evidence="1">Nucleus</location>
    </subcellularLocation>
</comment>
<dbReference type="InterPro" id="IPR050815">
    <property type="entry name" value="TF_fung"/>
</dbReference>
<evidence type="ECO:0000256" key="4">
    <source>
        <dbReference type="ARBA" id="ARBA00023163"/>
    </source>
</evidence>
<dbReference type="PANTHER" id="PTHR47338">
    <property type="entry name" value="ZN(II)2CYS6 TRANSCRIPTION FACTOR (EUROFUNG)-RELATED"/>
    <property type="match status" value="1"/>
</dbReference>